<evidence type="ECO:0000313" key="1">
    <source>
        <dbReference type="EMBL" id="MFD2792947.1"/>
    </source>
</evidence>
<dbReference type="Proteomes" id="UP001597479">
    <property type="component" value="Unassembled WGS sequence"/>
</dbReference>
<dbReference type="Gene3D" id="3.40.630.30">
    <property type="match status" value="1"/>
</dbReference>
<organism evidence="1 2">
    <name type="scientific">Promicromonospora vindobonensis</name>
    <dbReference type="NCBI Taxonomy" id="195748"/>
    <lineage>
        <taxon>Bacteria</taxon>
        <taxon>Bacillati</taxon>
        <taxon>Actinomycetota</taxon>
        <taxon>Actinomycetes</taxon>
        <taxon>Micrococcales</taxon>
        <taxon>Promicromonosporaceae</taxon>
        <taxon>Promicromonospora</taxon>
    </lineage>
</organism>
<proteinExistence type="predicted"/>
<sequence>MSAINLHEPVPAELRTSEFVLRPITAEDAAMDHDAVMETRENLRLWEQSSWPEDDFTVEANRADLVDLEERHAAGRAYTYAVLDPLGTECLGCVYLFPTEATFLTKTTVTPVGDDAWADVQAVVYFWARQSRMETGMDGRLLSALRTWFAEAWKLERTVFVTNEQFTQQVDLIERTDLTRRFELVEPGKAGTYLVYG</sequence>
<name>A0ABW5VMV2_9MICO</name>
<dbReference type="EC" id="2.3.-.-" evidence="1"/>
<dbReference type="SUPFAM" id="SSF55729">
    <property type="entry name" value="Acyl-CoA N-acyltransferases (Nat)"/>
    <property type="match status" value="1"/>
</dbReference>
<comment type="caution">
    <text evidence="1">The sequence shown here is derived from an EMBL/GenBank/DDBJ whole genome shotgun (WGS) entry which is preliminary data.</text>
</comment>
<gene>
    <name evidence="1" type="ORF">ACFS27_05220</name>
</gene>
<dbReference type="EMBL" id="JBHUOG010000001">
    <property type="protein sequence ID" value="MFD2792947.1"/>
    <property type="molecule type" value="Genomic_DNA"/>
</dbReference>
<keyword evidence="1" id="KW-0808">Transferase</keyword>
<dbReference type="InterPro" id="IPR016181">
    <property type="entry name" value="Acyl_CoA_acyltransferase"/>
</dbReference>
<evidence type="ECO:0000313" key="2">
    <source>
        <dbReference type="Proteomes" id="UP001597479"/>
    </source>
</evidence>
<protein>
    <submittedName>
        <fullName evidence="1">GNAT family N-acetyltransferase</fullName>
        <ecNumber evidence="1">2.3.-.-</ecNumber>
    </submittedName>
</protein>
<keyword evidence="1" id="KW-0012">Acyltransferase</keyword>
<accession>A0ABW5VMV2</accession>
<dbReference type="RefSeq" id="WP_377180787.1">
    <property type="nucleotide sequence ID" value="NZ_JBHUOG010000001.1"/>
</dbReference>
<dbReference type="GO" id="GO:0016746">
    <property type="term" value="F:acyltransferase activity"/>
    <property type="evidence" value="ECO:0007669"/>
    <property type="project" value="UniProtKB-KW"/>
</dbReference>
<reference evidence="2" key="1">
    <citation type="journal article" date="2019" name="Int. J. Syst. Evol. Microbiol.">
        <title>The Global Catalogue of Microorganisms (GCM) 10K type strain sequencing project: providing services to taxonomists for standard genome sequencing and annotation.</title>
        <authorList>
            <consortium name="The Broad Institute Genomics Platform"/>
            <consortium name="The Broad Institute Genome Sequencing Center for Infectious Disease"/>
            <person name="Wu L."/>
            <person name="Ma J."/>
        </authorList>
    </citation>
    <scope>NUCLEOTIDE SEQUENCE [LARGE SCALE GENOMIC DNA]</scope>
    <source>
        <strain evidence="2">CCM 7044</strain>
    </source>
</reference>
<keyword evidence="2" id="KW-1185">Reference proteome</keyword>